<organism evidence="2 3">
    <name type="scientific">Fusarium mundagurra</name>
    <dbReference type="NCBI Taxonomy" id="1567541"/>
    <lineage>
        <taxon>Eukaryota</taxon>
        <taxon>Fungi</taxon>
        <taxon>Dikarya</taxon>
        <taxon>Ascomycota</taxon>
        <taxon>Pezizomycotina</taxon>
        <taxon>Sordariomycetes</taxon>
        <taxon>Hypocreomycetidae</taxon>
        <taxon>Hypocreales</taxon>
        <taxon>Nectriaceae</taxon>
        <taxon>Fusarium</taxon>
        <taxon>Fusarium fujikuroi species complex</taxon>
    </lineage>
</organism>
<evidence type="ECO:0000313" key="3">
    <source>
        <dbReference type="Proteomes" id="UP000544331"/>
    </source>
</evidence>
<feature type="region of interest" description="Disordered" evidence="1">
    <location>
        <begin position="248"/>
        <end position="324"/>
    </location>
</feature>
<name>A0A8H5Y357_9HYPO</name>
<dbReference type="AlphaFoldDB" id="A0A8H5Y357"/>
<dbReference type="OrthoDB" id="5095356at2759"/>
<reference evidence="2 3" key="1">
    <citation type="submission" date="2020-05" db="EMBL/GenBank/DDBJ databases">
        <title>Identification and distribution of gene clusters putatively required for synthesis of sphingolipid metabolism inhibitors in phylogenetically diverse species of the filamentous fungus Fusarium.</title>
        <authorList>
            <person name="Kim H.-S."/>
            <person name="Busman M."/>
            <person name="Brown D.W."/>
            <person name="Divon H."/>
            <person name="Uhlig S."/>
            <person name="Proctor R.H."/>
        </authorList>
    </citation>
    <scope>NUCLEOTIDE SEQUENCE [LARGE SCALE GENOMIC DNA]</scope>
    <source>
        <strain evidence="2 3">NRRL 66235</strain>
    </source>
</reference>
<gene>
    <name evidence="2" type="ORF">FMUND_12694</name>
</gene>
<evidence type="ECO:0000313" key="2">
    <source>
        <dbReference type="EMBL" id="KAF5704151.1"/>
    </source>
</evidence>
<comment type="caution">
    <text evidence="2">The sequence shown here is derived from an EMBL/GenBank/DDBJ whole genome shotgun (WGS) entry which is preliminary data.</text>
</comment>
<feature type="compositionally biased region" description="Acidic residues" evidence="1">
    <location>
        <begin position="254"/>
        <end position="282"/>
    </location>
</feature>
<dbReference type="EMBL" id="JAAOAN010000525">
    <property type="protein sequence ID" value="KAF5704151.1"/>
    <property type="molecule type" value="Genomic_DNA"/>
</dbReference>
<protein>
    <submittedName>
        <fullName evidence="2">Uncharacterized protein</fullName>
    </submittedName>
</protein>
<dbReference type="Proteomes" id="UP000544331">
    <property type="component" value="Unassembled WGS sequence"/>
</dbReference>
<keyword evidence="3" id="KW-1185">Reference proteome</keyword>
<sequence length="337" mass="39987">MTESQIQPLSESHLGLYQRLFEYTGPIRRNPTRLCVRSIDNIILRLHKDEKNCQDKSLIDVLQMHQNSFYYESSGEDETLHPFCFLECTSLQPRRLFRLSPEGDDEAEWPPADTLEYSRVYLRRQILPELIDLFEEWDKKARQRIYGLVGRRKDYEKRLRSYKLEAWLGNGPWKDYKLPQLCPATIEQAFTILTPDHLEEQYSLHYIMLRKFSGDHNMGHEEAHKVAHKRTSEQYWEWKNQTISEENMQLTSTEGDEATEPTTDLESESEDCMDIDEPESDEGVVWSPGSQMSGQEVYDEPQGQVQESKKRHFDDDDDDDDYANFYDRSKRARLMYW</sequence>
<proteinExistence type="predicted"/>
<evidence type="ECO:0000256" key="1">
    <source>
        <dbReference type="SAM" id="MobiDB-lite"/>
    </source>
</evidence>
<accession>A0A8H5Y357</accession>